<reference evidence="6 7" key="1">
    <citation type="journal article" date="2010" name="Stand. Genomic Sci.">
        <title>Complete genome sequence of Haliangium ochraceum type strain (SMP-2).</title>
        <authorList>
            <consortium name="US DOE Joint Genome Institute (JGI-PGF)"/>
            <person name="Ivanova N."/>
            <person name="Daum C."/>
            <person name="Lang E."/>
            <person name="Abt B."/>
            <person name="Kopitz M."/>
            <person name="Saunders E."/>
            <person name="Lapidus A."/>
            <person name="Lucas S."/>
            <person name="Glavina Del Rio T."/>
            <person name="Nolan M."/>
            <person name="Tice H."/>
            <person name="Copeland A."/>
            <person name="Cheng J.F."/>
            <person name="Chen F."/>
            <person name="Bruce D."/>
            <person name="Goodwin L."/>
            <person name="Pitluck S."/>
            <person name="Mavromatis K."/>
            <person name="Pati A."/>
            <person name="Mikhailova N."/>
            <person name="Chen A."/>
            <person name="Palaniappan K."/>
            <person name="Land M."/>
            <person name="Hauser L."/>
            <person name="Chang Y.J."/>
            <person name="Jeffries C.D."/>
            <person name="Detter J.C."/>
            <person name="Brettin T."/>
            <person name="Rohde M."/>
            <person name="Goker M."/>
            <person name="Bristow J."/>
            <person name="Markowitz V."/>
            <person name="Eisen J.A."/>
            <person name="Hugenholtz P."/>
            <person name="Kyrpides N.C."/>
            <person name="Klenk H.P."/>
        </authorList>
    </citation>
    <scope>NUCLEOTIDE SEQUENCE [LARGE SCALE GENOMIC DNA]</scope>
    <source>
        <strain evidence="7">DSM 14365 / CIP 107738 / JCM 11303 / AJ 13395 / SMP-2</strain>
    </source>
</reference>
<evidence type="ECO:0000313" key="6">
    <source>
        <dbReference type="EMBL" id="ACY17749.1"/>
    </source>
</evidence>
<accession>D0LXJ4</accession>
<dbReference type="OrthoDB" id="5475865at2"/>
<dbReference type="PANTHER" id="PTHR36985:SF1">
    <property type="entry name" value="TRANSLOCATION AND ASSEMBLY MODULE SUBUNIT TAMB"/>
    <property type="match status" value="1"/>
</dbReference>
<evidence type="ECO:0000256" key="2">
    <source>
        <dbReference type="ARBA" id="ARBA00022692"/>
    </source>
</evidence>
<dbReference type="RefSeq" id="WP_012830341.1">
    <property type="nucleotide sequence ID" value="NC_013440.1"/>
</dbReference>
<dbReference type="eggNOG" id="COG2911">
    <property type="taxonomic scope" value="Bacteria"/>
</dbReference>
<protein>
    <recommendedName>
        <fullName evidence="5">Translocation and assembly module TamB C-terminal domain-containing protein</fullName>
    </recommendedName>
</protein>
<dbReference type="STRING" id="502025.Hoch_5264"/>
<dbReference type="Pfam" id="PF04357">
    <property type="entry name" value="TamB"/>
    <property type="match status" value="1"/>
</dbReference>
<dbReference type="Proteomes" id="UP000001880">
    <property type="component" value="Chromosome"/>
</dbReference>
<name>D0LXJ4_HALO1</name>
<sequence length="1515" mass="160901">MKARTAIRGVFRLFAGLVLLIVVAVAGVLAFLHIDRGRAFVRNQVVSALDDLLAGRLEIGSIEGSLLDEFSLRHVVLYDGEERVAAEVDLITVDTDLWQLINNEVAIEHVSAEGVRVHAYRNPDGSLNLAQLVAPQPEEPDTGPSPWVIDIDQVTVLDGAFSITEPDGSTSLSVRDFGLDGELLTGGGHVHVAVDELRARWDDVARDALVRATFGIHDGAVTAYGVEARLGEGRVLAPLAYFDWQKMRLLALAAADVPVALVDDLAPDTGLLSGISLVTAALRIDDSLPIWFALSADAGGGRVQALGAAEPEIPAASLRLGAEGVDLGRIMRGTPSTELALSADAELRGSELETMTLRADVLARGSLDGERIPDLRAHVDLVDARAAGELHLEADDTVVHASGAALLGGEVVVVENGRVEATIPSISAVLARIPGLPPEIRANGSVYADLRASGPVDALAVTGELEGVALDYSGSRVDVLKLQLDLSGVPNAIEGRANLEALGVVQGPTRIGNLRARVRASDPRDLDVRVEIGGEEAFVPLAIAARVRQGEDSTRVALGDYRFTTGQLTWTGSGGGLSIGPDGAVRVNEIGLSSDAGRIHVGSANIRGEARAEVALDLDELDLAKVDRAIESLIGNSVIPLSGLVSLQVQAGKRGQRLRGDLAVEGAELAMSDNVPPVTAAARVSLAADSLRLQLDASSAPLGKLHLDTSLRPPRATLNPNAWASLDERALLSFDLSLSEIDIARIREWKPEAMPGFLAGEVAVAVSADEGMRNVELQVSAANFQHAALGTPIDGQIETIVADGVATLNGHLTTPQRGGVDLYATADLPKRLLDTDAWSKMDERSLEKLSVSAHDVDLDFWLSLGGVDSELGARASLTLDAHDYGQRVESKARVEVPAQPERSLPAFALELDTAVRRKDLDVALALVIERETYLDGEVALAIGLDDLLHGDPARATTSAAEIDLGIRQLPLRLISEVLELPAPLGGSLQGEAKLTGSLSEPSVEVDLAGDRIAVANTEFRVFRLGGQYNGDGVRVRFQGDQGAGGELAIDSVIRLGEEGARGEADLRAQGFDIGFLGDLVPNLYIGGALDADVHIDGNGATPVATGSLALSEGVFHAGPPMRQFREIELALDLRGDSIVLEKLEAKSGAGDLRIDGRVALAGIMPDEFEFHIATDDLPLEFGATIVELDSRIHIAEGKYTGDAWTTTVNIERAYGELPKEQGRELHDAEVPEDIVFVDGRCVELVSCAETVAFEDPKGEEEELVEAPLPPLLIRVRANDTIQVRTEEALAVFGAELDIDTRSGDMAINGAVAANFGHLELFGRRYEIQRASVSFGSAPGRIPNPSLDVLLSHEFPSLTLYIGVTGTASDPELMLRSEPGVYDEATLLSFVLGASPLSEDEGIEGEEPALSDRAVGVASSLVVGQVQGLIEDVLPIELDVLRVELADSSAAAEKVIIGKWITNKLFLSYARNFDAAPEENVGEASLEYRFRKRWMLEGRFGDRGAGGLDLLWTKRF</sequence>
<dbReference type="GO" id="GO:0097347">
    <property type="term" value="C:TAM protein secretion complex"/>
    <property type="evidence" value="ECO:0007669"/>
    <property type="project" value="TreeGrafter"/>
</dbReference>
<evidence type="ECO:0000256" key="3">
    <source>
        <dbReference type="ARBA" id="ARBA00022989"/>
    </source>
</evidence>
<evidence type="ECO:0000313" key="7">
    <source>
        <dbReference type="Proteomes" id="UP000001880"/>
    </source>
</evidence>
<dbReference type="InterPro" id="IPR007452">
    <property type="entry name" value="TamB_C"/>
</dbReference>
<dbReference type="KEGG" id="hoh:Hoch_5264"/>
<evidence type="ECO:0000256" key="4">
    <source>
        <dbReference type="ARBA" id="ARBA00023136"/>
    </source>
</evidence>
<dbReference type="PANTHER" id="PTHR36985">
    <property type="entry name" value="TRANSLOCATION AND ASSEMBLY MODULE SUBUNIT TAMB"/>
    <property type="match status" value="1"/>
</dbReference>
<evidence type="ECO:0000256" key="1">
    <source>
        <dbReference type="ARBA" id="ARBA00004167"/>
    </source>
</evidence>
<comment type="subcellular location">
    <subcellularLocation>
        <location evidence="1">Membrane</location>
        <topology evidence="1">Single-pass membrane protein</topology>
    </subcellularLocation>
</comment>
<dbReference type="GO" id="GO:0009306">
    <property type="term" value="P:protein secretion"/>
    <property type="evidence" value="ECO:0007669"/>
    <property type="project" value="InterPro"/>
</dbReference>
<proteinExistence type="predicted"/>
<keyword evidence="4" id="KW-0472">Membrane</keyword>
<keyword evidence="7" id="KW-1185">Reference proteome</keyword>
<evidence type="ECO:0000259" key="5">
    <source>
        <dbReference type="Pfam" id="PF04357"/>
    </source>
</evidence>
<gene>
    <name evidence="6" type="ordered locus">Hoch_5264</name>
</gene>
<keyword evidence="2" id="KW-0812">Transmembrane</keyword>
<dbReference type="HOGENOM" id="CLU_245205_0_0_7"/>
<keyword evidence="3" id="KW-1133">Transmembrane helix</keyword>
<dbReference type="EMBL" id="CP001804">
    <property type="protein sequence ID" value="ACY17749.1"/>
    <property type="molecule type" value="Genomic_DNA"/>
</dbReference>
<dbReference type="GO" id="GO:0005886">
    <property type="term" value="C:plasma membrane"/>
    <property type="evidence" value="ECO:0007669"/>
    <property type="project" value="InterPro"/>
</dbReference>
<feature type="domain" description="Translocation and assembly module TamB C-terminal" evidence="5">
    <location>
        <begin position="1144"/>
        <end position="1515"/>
    </location>
</feature>
<organism evidence="6 7">
    <name type="scientific">Haliangium ochraceum (strain DSM 14365 / JCM 11303 / SMP-2)</name>
    <dbReference type="NCBI Taxonomy" id="502025"/>
    <lineage>
        <taxon>Bacteria</taxon>
        <taxon>Pseudomonadati</taxon>
        <taxon>Myxococcota</taxon>
        <taxon>Polyangia</taxon>
        <taxon>Haliangiales</taxon>
        <taxon>Kofleriaceae</taxon>
        <taxon>Haliangium</taxon>
    </lineage>
</organism>